<organism evidence="2 3">
    <name type="scientific">Microbacterium profundi</name>
    <dbReference type="NCBI Taxonomy" id="450380"/>
    <lineage>
        <taxon>Bacteria</taxon>
        <taxon>Bacillati</taxon>
        <taxon>Actinomycetota</taxon>
        <taxon>Actinomycetes</taxon>
        <taxon>Micrococcales</taxon>
        <taxon>Microbacteriaceae</taxon>
        <taxon>Microbacterium</taxon>
    </lineage>
</organism>
<dbReference type="Gene3D" id="3.10.310.70">
    <property type="match status" value="1"/>
</dbReference>
<accession>A0ABV3LIT7</accession>
<dbReference type="InterPro" id="IPR032466">
    <property type="entry name" value="Metal_Hydrolase"/>
</dbReference>
<dbReference type="InterPro" id="IPR011059">
    <property type="entry name" value="Metal-dep_hydrolase_composite"/>
</dbReference>
<evidence type="ECO:0000313" key="2">
    <source>
        <dbReference type="EMBL" id="MEW1974658.1"/>
    </source>
</evidence>
<dbReference type="Pfam" id="PF07969">
    <property type="entry name" value="Amidohydro_3"/>
    <property type="match status" value="1"/>
</dbReference>
<dbReference type="Gene3D" id="2.30.40.10">
    <property type="entry name" value="Urease, subunit C, domain 1"/>
    <property type="match status" value="1"/>
</dbReference>
<dbReference type="Gene3D" id="3.20.20.140">
    <property type="entry name" value="Metal-dependent hydrolases"/>
    <property type="match status" value="1"/>
</dbReference>
<dbReference type="EMBL" id="JBFBMH010000006">
    <property type="protein sequence ID" value="MEW1974658.1"/>
    <property type="molecule type" value="Genomic_DNA"/>
</dbReference>
<name>A0ABV3LIT7_9MICO</name>
<dbReference type="SUPFAM" id="SSF51338">
    <property type="entry name" value="Composite domain of metallo-dependent hydrolases"/>
    <property type="match status" value="1"/>
</dbReference>
<dbReference type="PANTHER" id="PTHR22642:SF2">
    <property type="entry name" value="PROTEIN LONG AFTER FAR-RED 3"/>
    <property type="match status" value="1"/>
</dbReference>
<keyword evidence="3" id="KW-1185">Reference proteome</keyword>
<dbReference type="SUPFAM" id="SSF51556">
    <property type="entry name" value="Metallo-dependent hydrolases"/>
    <property type="match status" value="1"/>
</dbReference>
<reference evidence="2 3" key="1">
    <citation type="submission" date="2024-06" db="EMBL/GenBank/DDBJ databases">
        <title>The Natural Products Discovery Center: Release of the First 8490 Sequenced Strains for Exploring Actinobacteria Biosynthetic Diversity.</title>
        <authorList>
            <person name="Kalkreuter E."/>
            <person name="Kautsar S.A."/>
            <person name="Yang D."/>
            <person name="Bader C.D."/>
            <person name="Teijaro C.N."/>
            <person name="Fluegel L."/>
            <person name="Davis C.M."/>
            <person name="Simpson J.R."/>
            <person name="Lauterbach L."/>
            <person name="Steele A.D."/>
            <person name="Gui C."/>
            <person name="Meng S."/>
            <person name="Li G."/>
            <person name="Viehrig K."/>
            <person name="Ye F."/>
            <person name="Su P."/>
            <person name="Kiefer A.F."/>
            <person name="Nichols A."/>
            <person name="Cepeda A.J."/>
            <person name="Yan W."/>
            <person name="Fan B."/>
            <person name="Jiang Y."/>
            <person name="Adhikari A."/>
            <person name="Zheng C.-J."/>
            <person name="Schuster L."/>
            <person name="Cowan T.M."/>
            <person name="Smanski M.J."/>
            <person name="Chevrette M.G."/>
            <person name="De Carvalho L.P.S."/>
            <person name="Shen B."/>
        </authorList>
    </citation>
    <scope>NUCLEOTIDE SEQUENCE [LARGE SCALE GENOMIC DNA]</scope>
    <source>
        <strain evidence="2 3">NPDC077434</strain>
    </source>
</reference>
<dbReference type="RefSeq" id="WP_033107178.1">
    <property type="nucleotide sequence ID" value="NZ_JBFBMH010000006.1"/>
</dbReference>
<comment type="caution">
    <text evidence="2">The sequence shown here is derived from an EMBL/GenBank/DDBJ whole genome shotgun (WGS) entry which is preliminary data.</text>
</comment>
<dbReference type="PANTHER" id="PTHR22642">
    <property type="entry name" value="IMIDAZOLONEPROPIONASE"/>
    <property type="match status" value="1"/>
</dbReference>
<feature type="domain" description="Amidohydrolase 3" evidence="1">
    <location>
        <begin position="53"/>
        <end position="489"/>
    </location>
</feature>
<sequence length="492" mass="51346">MTEVGTHVSVIRNARVAGPGREFLVDDEPVDIHIDGGRIVDIAPAGALPVGGETIDADGAWVVPGLWDNHVHTVQWALASEREQLGAAVSAVDAASRMAGVAPLADGRRVGTGFRDALWADSPSLQVLDAATGDEPTYLINADVHSVWLNSTALAREGFVSSDGMLREEDAFEISKRVNAVEPVHGDLAVRAAGQAAAARGVTGIVDFDMAWNADAWARRASAGFNTQRVEFAVYPADLARAIASGLRTGEVLPETGGLVRVGSLKIITDGSLGTRTAACSHAYPGDAADFGVLNIPPAELIGLLTEAVGSGLAVAIHAIGDRAVSSALDAVTVTGASGTIEHAQLVRHADLARLARLGLAVSVQPQHAVDDRDLVKQYWAVQTAVGYPMASLLRVGAELRLGSDAPVAPLEPWQAIAAAVHRTNDEREPWHPEERLSVDEALAASVRSAVRPGEPADLVLCAADPQDADPSMLRAMPVLATLLGGSITHLT</sequence>
<dbReference type="Proteomes" id="UP001553715">
    <property type="component" value="Unassembled WGS sequence"/>
</dbReference>
<gene>
    <name evidence="2" type="ORF">AB0301_06195</name>
</gene>
<protein>
    <submittedName>
        <fullName evidence="2">Amidohydrolase family protein</fullName>
    </submittedName>
</protein>
<dbReference type="InterPro" id="IPR013108">
    <property type="entry name" value="Amidohydro_3"/>
</dbReference>
<proteinExistence type="predicted"/>
<evidence type="ECO:0000313" key="3">
    <source>
        <dbReference type="Proteomes" id="UP001553715"/>
    </source>
</evidence>
<evidence type="ECO:0000259" key="1">
    <source>
        <dbReference type="Pfam" id="PF07969"/>
    </source>
</evidence>